<gene>
    <name evidence="1" type="ORF">TNCT_586631</name>
</gene>
<evidence type="ECO:0000313" key="2">
    <source>
        <dbReference type="Proteomes" id="UP000887116"/>
    </source>
</evidence>
<reference evidence="1" key="1">
    <citation type="submission" date="2020-07" db="EMBL/GenBank/DDBJ databases">
        <title>Multicomponent nature underlies the extraordinary mechanical properties of spider dragline silk.</title>
        <authorList>
            <person name="Kono N."/>
            <person name="Nakamura H."/>
            <person name="Mori M."/>
            <person name="Yoshida Y."/>
            <person name="Ohtoshi R."/>
            <person name="Malay A.D."/>
            <person name="Moran D.A.P."/>
            <person name="Tomita M."/>
            <person name="Numata K."/>
            <person name="Arakawa K."/>
        </authorList>
    </citation>
    <scope>NUCLEOTIDE SEQUENCE</scope>
</reference>
<name>A0A8X6L6Z2_TRICU</name>
<comment type="caution">
    <text evidence="1">The sequence shown here is derived from an EMBL/GenBank/DDBJ whole genome shotgun (WGS) entry which is preliminary data.</text>
</comment>
<organism evidence="1 2">
    <name type="scientific">Trichonephila clavata</name>
    <name type="common">Joro spider</name>
    <name type="synonym">Nephila clavata</name>
    <dbReference type="NCBI Taxonomy" id="2740835"/>
    <lineage>
        <taxon>Eukaryota</taxon>
        <taxon>Metazoa</taxon>
        <taxon>Ecdysozoa</taxon>
        <taxon>Arthropoda</taxon>
        <taxon>Chelicerata</taxon>
        <taxon>Arachnida</taxon>
        <taxon>Araneae</taxon>
        <taxon>Araneomorphae</taxon>
        <taxon>Entelegynae</taxon>
        <taxon>Araneoidea</taxon>
        <taxon>Nephilidae</taxon>
        <taxon>Trichonephila</taxon>
    </lineage>
</organism>
<sequence length="83" mass="9567">MEFYLKEVKRIQNKTFQTNKAKFSLQLCKNNDPRLPLIFDANYQRRVQSLPEASSTASSLDINDLPHCYGRFPAKTVFLVASI</sequence>
<accession>A0A8X6L6Z2</accession>
<dbReference type="EMBL" id="BMAO01034371">
    <property type="protein sequence ID" value="GFQ96108.1"/>
    <property type="molecule type" value="Genomic_DNA"/>
</dbReference>
<proteinExistence type="predicted"/>
<keyword evidence="2" id="KW-1185">Reference proteome</keyword>
<dbReference type="AlphaFoldDB" id="A0A8X6L6Z2"/>
<evidence type="ECO:0000313" key="1">
    <source>
        <dbReference type="EMBL" id="GFQ96108.1"/>
    </source>
</evidence>
<dbReference type="Proteomes" id="UP000887116">
    <property type="component" value="Unassembled WGS sequence"/>
</dbReference>
<protein>
    <submittedName>
        <fullName evidence="1">Uncharacterized protein</fullName>
    </submittedName>
</protein>